<dbReference type="EMBL" id="JANBPU010000174">
    <property type="protein sequence ID" value="KAJ1914897.1"/>
    <property type="molecule type" value="Genomic_DNA"/>
</dbReference>
<evidence type="ECO:0000313" key="2">
    <source>
        <dbReference type="Proteomes" id="UP001150538"/>
    </source>
</evidence>
<name>A0A9W8DMM0_9FUNG</name>
<reference evidence="1" key="1">
    <citation type="submission" date="2022-07" db="EMBL/GenBank/DDBJ databases">
        <title>Phylogenomic reconstructions and comparative analyses of Kickxellomycotina fungi.</title>
        <authorList>
            <person name="Reynolds N.K."/>
            <person name="Stajich J.E."/>
            <person name="Barry K."/>
            <person name="Grigoriev I.V."/>
            <person name="Crous P."/>
            <person name="Smith M.E."/>
        </authorList>
    </citation>
    <scope>NUCLEOTIDE SEQUENCE</scope>
    <source>
        <strain evidence="1">NBRC 100468</strain>
    </source>
</reference>
<protein>
    <submittedName>
        <fullName evidence="1">Uncharacterized protein</fullName>
    </submittedName>
</protein>
<accession>A0A9W8DMM0</accession>
<gene>
    <name evidence="1" type="ORF">H4219_004580</name>
</gene>
<comment type="caution">
    <text evidence="1">The sequence shown here is derived from an EMBL/GenBank/DDBJ whole genome shotgun (WGS) entry which is preliminary data.</text>
</comment>
<keyword evidence="2" id="KW-1185">Reference proteome</keyword>
<evidence type="ECO:0000313" key="1">
    <source>
        <dbReference type="EMBL" id="KAJ1914897.1"/>
    </source>
</evidence>
<sequence>MLEKDKIVFNLFNFAAQFGEYHRFSLRVITELTSVHYADLKYVKTPATTHPTTKKGDVDGVYVRVTDDEGKLKIFKFFQGYLFSKANSIIKFYKITHVIEKGILLNHFKYCYEMLIEGKHVYNDVDDAATTLDGNYRAYLRPLRINGCRKNITSRFSARRKITAIPKSPSSLPLESDFLDSRLQDHPGTILKEVGPSNDQADQANKNVDGGIIDLFFIHFIDCVTKEKKLEKWF</sequence>
<organism evidence="1 2">
    <name type="scientific">Mycoemilia scoparia</name>
    <dbReference type="NCBI Taxonomy" id="417184"/>
    <lineage>
        <taxon>Eukaryota</taxon>
        <taxon>Fungi</taxon>
        <taxon>Fungi incertae sedis</taxon>
        <taxon>Zoopagomycota</taxon>
        <taxon>Kickxellomycotina</taxon>
        <taxon>Kickxellomycetes</taxon>
        <taxon>Kickxellales</taxon>
        <taxon>Kickxellaceae</taxon>
        <taxon>Mycoemilia</taxon>
    </lineage>
</organism>
<dbReference type="Proteomes" id="UP001150538">
    <property type="component" value="Unassembled WGS sequence"/>
</dbReference>
<proteinExistence type="predicted"/>
<dbReference type="AlphaFoldDB" id="A0A9W8DMM0"/>